<accession>A0A1G2CFM8</accession>
<reference evidence="3 4" key="1">
    <citation type="journal article" date="2016" name="Nat. Commun.">
        <title>Thousands of microbial genomes shed light on interconnected biogeochemical processes in an aquifer system.</title>
        <authorList>
            <person name="Anantharaman K."/>
            <person name="Brown C.T."/>
            <person name="Hug L.A."/>
            <person name="Sharon I."/>
            <person name="Castelle C.J."/>
            <person name="Probst A.J."/>
            <person name="Thomas B.C."/>
            <person name="Singh A."/>
            <person name="Wilkins M.J."/>
            <person name="Karaoz U."/>
            <person name="Brodie E.L."/>
            <person name="Williams K.H."/>
            <person name="Hubbard S.S."/>
            <person name="Banfield J.F."/>
        </authorList>
    </citation>
    <scope>NUCLEOTIDE SEQUENCE [LARGE SCALE GENOMIC DNA]</scope>
</reference>
<sequence length="547" mass="59558">MPTVKAKPLTWQEVSNLLVTDADAFTALRYLRHRESVPALLDLEAKGDDVLPGIEGSLCDLYHALWSPDPSVRDEVRPDRKYWRELLGQTLKTSVYGELHAETQLSELKSVLGTIATGESVLAMIPKKDREKLKELGEAQAEADKLDGEAEAAKAEAEAAGELAEAAAKSAGKPGQTGGAPQSGMSPEAAKGIANQLAEQAATAKAKADATRADADAVKTKAESLADALMGKPGSKEAEEKLRELARIGLQAARDAKAKVEEVSSTIEAWGLEEGELHRESIPEALGLLERMKRNQHLKKFAALLGRIRKIAARKARAKVSGQGVRVAIPETGRDLRRAERSELVAITHPALRAKAFRRWTQGELRLRGEKTEQKLGHGPVIVCEDGSGSMEGAKQQWAKAVTLSLAHYAKLQRRSFGWILFDYGVRQSKTYPQGRLSAGEMLELAESRAGGGTNFEQPLRKAVEMIQKEGLKKADICFITDGECAVSDQFPREFRAAKKALEFNVIAVLCDVGSSADKTVREFSDRIEKASAFTADEAEQKIFSHF</sequence>
<gene>
    <name evidence="3" type="ORF">A2945_04270</name>
</gene>
<dbReference type="Proteomes" id="UP000178880">
    <property type="component" value="Unassembled WGS sequence"/>
</dbReference>
<dbReference type="InterPro" id="IPR002035">
    <property type="entry name" value="VWF_A"/>
</dbReference>
<dbReference type="EMBL" id="MHLA01000009">
    <property type="protein sequence ID" value="OGZ00027.1"/>
    <property type="molecule type" value="Genomic_DNA"/>
</dbReference>
<evidence type="ECO:0000259" key="2">
    <source>
        <dbReference type="Pfam" id="PF13519"/>
    </source>
</evidence>
<evidence type="ECO:0000256" key="1">
    <source>
        <dbReference type="SAM" id="MobiDB-lite"/>
    </source>
</evidence>
<dbReference type="SUPFAM" id="SSF53300">
    <property type="entry name" value="vWA-like"/>
    <property type="match status" value="1"/>
</dbReference>
<dbReference type="PANTHER" id="PTHR36846">
    <property type="entry name" value="PROTEIN VIAA"/>
    <property type="match status" value="1"/>
</dbReference>
<evidence type="ECO:0000313" key="4">
    <source>
        <dbReference type="Proteomes" id="UP000178880"/>
    </source>
</evidence>
<feature type="compositionally biased region" description="Low complexity" evidence="1">
    <location>
        <begin position="158"/>
        <end position="168"/>
    </location>
</feature>
<protein>
    <recommendedName>
        <fullName evidence="2">VWFA domain-containing protein</fullName>
    </recommendedName>
</protein>
<dbReference type="STRING" id="1798650.A2945_04270"/>
<name>A0A1G2CFM8_9BACT</name>
<feature type="domain" description="VWFA" evidence="2">
    <location>
        <begin position="381"/>
        <end position="484"/>
    </location>
</feature>
<dbReference type="Pfam" id="PF13519">
    <property type="entry name" value="VWA_2"/>
    <property type="match status" value="1"/>
</dbReference>
<dbReference type="InterPro" id="IPR036465">
    <property type="entry name" value="vWFA_dom_sf"/>
</dbReference>
<feature type="region of interest" description="Disordered" evidence="1">
    <location>
        <begin position="138"/>
        <end position="197"/>
    </location>
</feature>
<comment type="caution">
    <text evidence="3">The sequence shown here is derived from an EMBL/GenBank/DDBJ whole genome shotgun (WGS) entry which is preliminary data.</text>
</comment>
<proteinExistence type="predicted"/>
<dbReference type="PANTHER" id="PTHR36846:SF1">
    <property type="entry name" value="PROTEIN VIAA"/>
    <property type="match status" value="1"/>
</dbReference>
<dbReference type="AlphaFoldDB" id="A0A1G2CFM8"/>
<dbReference type="Gene3D" id="3.40.50.410">
    <property type="entry name" value="von Willebrand factor, type A domain"/>
    <property type="match status" value="1"/>
</dbReference>
<feature type="compositionally biased region" description="Basic and acidic residues" evidence="1">
    <location>
        <begin position="138"/>
        <end position="157"/>
    </location>
</feature>
<organism evidence="3 4">
    <name type="scientific">Candidatus Liptonbacteria bacterium RIFCSPLOWO2_01_FULL_52_25</name>
    <dbReference type="NCBI Taxonomy" id="1798650"/>
    <lineage>
        <taxon>Bacteria</taxon>
        <taxon>Candidatus Liptoniibacteriota</taxon>
    </lineage>
</organism>
<evidence type="ECO:0000313" key="3">
    <source>
        <dbReference type="EMBL" id="OGZ00027.1"/>
    </source>
</evidence>